<keyword evidence="1" id="KW-1133">Transmembrane helix</keyword>
<organism evidence="2">
    <name type="scientific">bioreactor metagenome</name>
    <dbReference type="NCBI Taxonomy" id="1076179"/>
    <lineage>
        <taxon>unclassified sequences</taxon>
        <taxon>metagenomes</taxon>
        <taxon>ecological metagenomes</taxon>
    </lineage>
</organism>
<accession>A0A644X1Q0</accession>
<dbReference type="InterPro" id="IPR021338">
    <property type="entry name" value="DUF2953"/>
</dbReference>
<proteinExistence type="predicted"/>
<sequence>MPLILFFIFLILLFVFPIPLKIEISFNNNVFNLKLFNSNIFSSNKGIENKLLKKLVYRNKLDFKKETTKKYKDKNSSNSWHIKKKKIVKKISIKKLYNNISCNKFKPLLKIKGHLNFGIEDAAYCAILYGLMNNIPTLLRLILDKVFIVKDIKLGITPKFNTNIISFGITSIFYFNIANIIYILYLISKSFEIKEVAPE</sequence>
<feature type="transmembrane region" description="Helical" evidence="1">
    <location>
        <begin position="164"/>
        <end position="187"/>
    </location>
</feature>
<keyword evidence="1" id="KW-0472">Membrane</keyword>
<dbReference type="Pfam" id="PF11167">
    <property type="entry name" value="DUF2953"/>
    <property type="match status" value="1"/>
</dbReference>
<reference evidence="2" key="1">
    <citation type="submission" date="2019-08" db="EMBL/GenBank/DDBJ databases">
        <authorList>
            <person name="Kucharzyk K."/>
            <person name="Murdoch R.W."/>
            <person name="Higgins S."/>
            <person name="Loffler F."/>
        </authorList>
    </citation>
    <scope>NUCLEOTIDE SEQUENCE</scope>
</reference>
<gene>
    <name evidence="2" type="ORF">SDC9_54406</name>
</gene>
<keyword evidence="1" id="KW-0812">Transmembrane</keyword>
<name>A0A644X1Q0_9ZZZZ</name>
<comment type="caution">
    <text evidence="2">The sequence shown here is derived from an EMBL/GenBank/DDBJ whole genome shotgun (WGS) entry which is preliminary data.</text>
</comment>
<evidence type="ECO:0000256" key="1">
    <source>
        <dbReference type="SAM" id="Phobius"/>
    </source>
</evidence>
<dbReference type="AlphaFoldDB" id="A0A644X1Q0"/>
<dbReference type="EMBL" id="VSSQ01001411">
    <property type="protein sequence ID" value="MPM08094.1"/>
    <property type="molecule type" value="Genomic_DNA"/>
</dbReference>
<evidence type="ECO:0008006" key="3">
    <source>
        <dbReference type="Google" id="ProtNLM"/>
    </source>
</evidence>
<evidence type="ECO:0000313" key="2">
    <source>
        <dbReference type="EMBL" id="MPM08094.1"/>
    </source>
</evidence>
<protein>
    <recommendedName>
        <fullName evidence="3">DUF2953 domain-containing protein</fullName>
    </recommendedName>
</protein>